<gene>
    <name evidence="2" type="ORF">MsAm2_10580</name>
</gene>
<protein>
    <recommendedName>
        <fullName evidence="4">DUF805 domain-containing protein</fullName>
    </recommendedName>
</protein>
<keyword evidence="3" id="KW-1185">Reference proteome</keyword>
<keyword evidence="1" id="KW-0812">Transmembrane</keyword>
<dbReference type="Pfam" id="PF05656">
    <property type="entry name" value="DUF805"/>
    <property type="match status" value="1"/>
</dbReference>
<proteinExistence type="predicted"/>
<reference evidence="2 3" key="1">
    <citation type="submission" date="2023-07" db="EMBL/GenBank/DDBJ databases">
        <title>Closed genome sequence of Methanosarcinaceae archaeon Am2.</title>
        <authorList>
            <person name="Poehlein A."/>
            <person name="Protasov E."/>
            <person name="Platt K."/>
            <person name="Reeh H."/>
            <person name="Daniel R."/>
            <person name="Brune A."/>
        </authorList>
    </citation>
    <scope>NUCLEOTIDE SEQUENCE [LARGE SCALE GENOMIC DNA]</scope>
    <source>
        <strain evidence="2 3">Am2</strain>
    </source>
</reference>
<keyword evidence="1" id="KW-1133">Transmembrane helix</keyword>
<dbReference type="GeneID" id="89228476"/>
<dbReference type="GO" id="GO:0005886">
    <property type="term" value="C:plasma membrane"/>
    <property type="evidence" value="ECO:0007669"/>
    <property type="project" value="TreeGrafter"/>
</dbReference>
<feature type="transmembrane region" description="Helical" evidence="1">
    <location>
        <begin position="21"/>
        <end position="42"/>
    </location>
</feature>
<evidence type="ECO:0000256" key="1">
    <source>
        <dbReference type="SAM" id="Phobius"/>
    </source>
</evidence>
<sequence>MELFNFIAETYTYEGRLNRMPYILMTIGFWILIAINTLFYISSISFVDSHEFNIGGILILVFIFADMVIILFITVFIFFQTIRRLHDMNQSGWLCLIKLLYIIPFLNIVAILFDIILFIFDGTVGPNQYGEDPKGRIPEFD</sequence>
<feature type="transmembrane region" description="Helical" evidence="1">
    <location>
        <begin position="99"/>
        <end position="120"/>
    </location>
</feature>
<evidence type="ECO:0000313" key="3">
    <source>
        <dbReference type="Proteomes" id="UP001304970"/>
    </source>
</evidence>
<dbReference type="Proteomes" id="UP001304970">
    <property type="component" value="Chromosome"/>
</dbReference>
<feature type="transmembrane region" description="Helical" evidence="1">
    <location>
        <begin position="54"/>
        <end position="79"/>
    </location>
</feature>
<dbReference type="RefSeq" id="WP_338097239.1">
    <property type="nucleotide sequence ID" value="NZ_CP131061.1"/>
</dbReference>
<evidence type="ECO:0008006" key="4">
    <source>
        <dbReference type="Google" id="ProtNLM"/>
    </source>
</evidence>
<evidence type="ECO:0000313" key="2">
    <source>
        <dbReference type="EMBL" id="WNY27266.1"/>
    </source>
</evidence>
<dbReference type="PANTHER" id="PTHR34980">
    <property type="entry name" value="INNER MEMBRANE PROTEIN-RELATED-RELATED"/>
    <property type="match status" value="1"/>
</dbReference>
<organism evidence="2 3">
    <name type="scientific">Methanolapillus ohkumae</name>
    <dbReference type="NCBI Taxonomy" id="3028298"/>
    <lineage>
        <taxon>Archaea</taxon>
        <taxon>Methanobacteriati</taxon>
        <taxon>Methanobacteriota</taxon>
        <taxon>Stenosarchaea group</taxon>
        <taxon>Methanomicrobia</taxon>
        <taxon>Methanosarcinales</taxon>
        <taxon>Methanosarcinaceae</taxon>
        <taxon>Methanolapillus</taxon>
    </lineage>
</organism>
<accession>A0AA96V7J1</accession>
<dbReference type="AlphaFoldDB" id="A0AA96V7J1"/>
<keyword evidence="1" id="KW-0472">Membrane</keyword>
<dbReference type="PANTHER" id="PTHR34980:SF3">
    <property type="entry name" value="BLR8105 PROTEIN"/>
    <property type="match status" value="1"/>
</dbReference>
<name>A0AA96V7J1_9EURY</name>
<dbReference type="InterPro" id="IPR008523">
    <property type="entry name" value="DUF805"/>
</dbReference>
<dbReference type="EMBL" id="CP131061">
    <property type="protein sequence ID" value="WNY27266.1"/>
    <property type="molecule type" value="Genomic_DNA"/>
</dbReference>